<name>A0A2R4C874_9BURK</name>
<sequence length="616" mass="65625">MTRAVPPALRLAPIVLLTTTLLQPAAADTGKQVEKLDRGVVAIATGSGVFVGWRVLGTDAADTRYNVYRDGVRVNATPLAASNFVDPAGTQAAQYVVRTVVKGSEKDKDSAGVPWPAAVLRIPVQAPAGGVTPDGVAYTYDLNDGSAADLDGDGKYELIVKWQPTNAKDNSQSGYTGNTYVDAYALSGKRLWRIDLGRNIRAGAHYTTFLAYDFDGNGRAEVMMKTADGTVDGRGTVIGDAAADYRNGAGYVLAGPEFLTVFDGRTGKALATTGYLPARGDVAAWGDKYGNRVDRFLGGVAYLDGSRPSAVFARGYYTRAVVAAWDWRDGVLSSRWVFDTDVEGTAARGQGAHWFSVADVDSDGRDDIVYGAATIGSDGHLLYSTNLCHGDALHVGKLDPARDGQQVFMVHESPACYGSAGAEMHDAATGKLLWSVPGNGRDVGRGVCMDIDPAYPGEECWASVGGLMSASGQQISAMRPNRMNFAAWWDGDLLRESLDGTGIDKWDPATQSFNRVLEAATYGAASNNGTKATPVLSADLLGDWREEVVLRTADNTALLVFATTAPTPYRIPTLMHDPQYRVQVAGQNAGYNQPPHPSFHLGEGMQPVVPVPIRSR</sequence>
<proteinExistence type="predicted"/>
<dbReference type="OrthoDB" id="9802318at2"/>
<dbReference type="Gene3D" id="2.60.40.10">
    <property type="entry name" value="Immunoglobulins"/>
    <property type="match status" value="1"/>
</dbReference>
<dbReference type="Pfam" id="PF21348">
    <property type="entry name" value="RGL11_C"/>
    <property type="match status" value="1"/>
</dbReference>
<dbReference type="CDD" id="cd10318">
    <property type="entry name" value="RGL11"/>
    <property type="match status" value="1"/>
</dbReference>
<dbReference type="Proteomes" id="UP000240505">
    <property type="component" value="Chromosome"/>
</dbReference>
<dbReference type="InterPro" id="IPR028994">
    <property type="entry name" value="Integrin_alpha_N"/>
</dbReference>
<organism evidence="4 5">
    <name type="scientific">Pseudoduganella armeniaca</name>
    <dbReference type="NCBI Taxonomy" id="2072590"/>
    <lineage>
        <taxon>Bacteria</taxon>
        <taxon>Pseudomonadati</taxon>
        <taxon>Pseudomonadota</taxon>
        <taxon>Betaproteobacteria</taxon>
        <taxon>Burkholderiales</taxon>
        <taxon>Oxalobacteraceae</taxon>
        <taxon>Telluria group</taxon>
        <taxon>Pseudoduganella</taxon>
    </lineage>
</organism>
<keyword evidence="1" id="KW-0732">Signal</keyword>
<dbReference type="PANTHER" id="PTHR43118:SF1">
    <property type="entry name" value="RHAMNOGALACTURONAN LYASE (EUROFUNG)"/>
    <property type="match status" value="1"/>
</dbReference>
<dbReference type="KEGG" id="masz:C9I28_08380"/>
<dbReference type="AlphaFoldDB" id="A0A2R4C874"/>
<evidence type="ECO:0000259" key="2">
    <source>
        <dbReference type="Pfam" id="PF18370"/>
    </source>
</evidence>
<feature type="domain" description="Rhamnogalacturonan I lyase beta-sheet" evidence="2">
    <location>
        <begin position="31"/>
        <end position="115"/>
    </location>
</feature>
<gene>
    <name evidence="4" type="ORF">C9I28_08380</name>
</gene>
<dbReference type="InterPro" id="IPR041624">
    <property type="entry name" value="RGI_lyase"/>
</dbReference>
<evidence type="ECO:0000256" key="1">
    <source>
        <dbReference type="SAM" id="SignalP"/>
    </source>
</evidence>
<evidence type="ECO:0000313" key="4">
    <source>
        <dbReference type="EMBL" id="AVR95742.1"/>
    </source>
</evidence>
<dbReference type="SUPFAM" id="SSF69318">
    <property type="entry name" value="Integrin alpha N-terminal domain"/>
    <property type="match status" value="1"/>
</dbReference>
<protein>
    <submittedName>
        <fullName evidence="4">Rhamnogalacturonan lyase</fullName>
    </submittedName>
</protein>
<reference evidence="4 5" key="1">
    <citation type="submission" date="2018-03" db="EMBL/GenBank/DDBJ databases">
        <title>Massilia armeniaca sp. nov., isolated from desert soil.</title>
        <authorList>
            <person name="Huang H."/>
            <person name="Ren M."/>
        </authorList>
    </citation>
    <scope>NUCLEOTIDE SEQUENCE [LARGE SCALE GENOMIC DNA]</scope>
    <source>
        <strain evidence="4 5">ZMN-3</strain>
    </source>
</reference>
<keyword evidence="5" id="KW-1185">Reference proteome</keyword>
<feature type="chain" id="PRO_5015302023" evidence="1">
    <location>
        <begin position="28"/>
        <end position="616"/>
    </location>
</feature>
<dbReference type="InterPro" id="IPR013783">
    <property type="entry name" value="Ig-like_fold"/>
</dbReference>
<dbReference type="Pfam" id="PF18370">
    <property type="entry name" value="RGI_lyase"/>
    <property type="match status" value="1"/>
</dbReference>
<accession>A0A2R4C874</accession>
<evidence type="ECO:0000259" key="3">
    <source>
        <dbReference type="Pfam" id="PF21348"/>
    </source>
</evidence>
<dbReference type="EMBL" id="CP028324">
    <property type="protein sequence ID" value="AVR95742.1"/>
    <property type="molecule type" value="Genomic_DNA"/>
</dbReference>
<dbReference type="GO" id="GO:0016829">
    <property type="term" value="F:lyase activity"/>
    <property type="evidence" value="ECO:0007669"/>
    <property type="project" value="UniProtKB-KW"/>
</dbReference>
<feature type="signal peptide" evidence="1">
    <location>
        <begin position="1"/>
        <end position="27"/>
    </location>
</feature>
<dbReference type="InterPro" id="IPR049366">
    <property type="entry name" value="RGL11_C"/>
</dbReference>
<dbReference type="InterPro" id="IPR034641">
    <property type="entry name" value="RGL11"/>
</dbReference>
<feature type="domain" description="Rhamnogalacturonan lyase family 11 C-terminal" evidence="3">
    <location>
        <begin position="121"/>
        <end position="607"/>
    </location>
</feature>
<keyword evidence="4" id="KW-0456">Lyase</keyword>
<evidence type="ECO:0000313" key="5">
    <source>
        <dbReference type="Proteomes" id="UP000240505"/>
    </source>
</evidence>
<dbReference type="PANTHER" id="PTHR43118">
    <property type="entry name" value="RHAMNOGALACTURONAN LYASE (EUROFUNG)"/>
    <property type="match status" value="1"/>
</dbReference>
<dbReference type="RefSeq" id="WP_107141092.1">
    <property type="nucleotide sequence ID" value="NZ_CP028324.1"/>
</dbReference>